<name>A0A0D5CEQ4_9MICO</name>
<dbReference type="Gene3D" id="3.30.2320.60">
    <property type="entry name" value="FhaA, phosphopeptide-binding domain (DUF3662)"/>
    <property type="match status" value="1"/>
</dbReference>
<dbReference type="PATRIC" id="fig|33014.5.peg.22"/>
<feature type="compositionally biased region" description="Basic and acidic residues" evidence="2">
    <location>
        <begin position="222"/>
        <end position="243"/>
    </location>
</feature>
<dbReference type="AlphaFoldDB" id="A0A0D5CEQ4"/>
<dbReference type="Proteomes" id="UP000266634">
    <property type="component" value="Unassembled WGS sequence"/>
</dbReference>
<feature type="region of interest" description="Disordered" evidence="2">
    <location>
        <begin position="219"/>
        <end position="243"/>
    </location>
</feature>
<dbReference type="OrthoDB" id="151099at2"/>
<reference evidence="5 7" key="2">
    <citation type="submission" date="2018-08" db="EMBL/GenBank/DDBJ databases">
        <title>Genome Sequence of Clavibacter michiganensis Subspecies type strains, and the Atypical Peach-Colored Strains Isolated from Tomato.</title>
        <authorList>
            <person name="Osdaghi E."/>
            <person name="Portier P."/>
            <person name="Briand M."/>
            <person name="Jacques M.-A."/>
        </authorList>
    </citation>
    <scope>NUCLEOTIDE SEQUENCE [LARGE SCALE GENOMIC DNA]</scope>
    <source>
        <strain evidence="5 7">CFBP 6488</strain>
    </source>
</reference>
<gene>
    <name evidence="5" type="ORF">DZF93_00170</name>
    <name evidence="4" type="ORF">VO01_00120</name>
</gene>
<evidence type="ECO:0000313" key="5">
    <source>
        <dbReference type="EMBL" id="RIJ45148.1"/>
    </source>
</evidence>
<dbReference type="SMART" id="SM00240">
    <property type="entry name" value="FHA"/>
    <property type="match status" value="1"/>
</dbReference>
<accession>A0A0D5CEQ4</accession>
<reference evidence="4 6" key="1">
    <citation type="journal article" date="2015" name="Genome Announc.">
        <title>Complete Genome Sequence of Clavibacter michiganensis subsp. insidiosus R1-1 Using PacBio Single-Molecule Real-Time Technology.</title>
        <authorList>
            <person name="Lu Y."/>
            <person name="Samac D.A."/>
            <person name="Glazebrook J."/>
            <person name="Ishimaru C.A."/>
        </authorList>
    </citation>
    <scope>NUCLEOTIDE SEQUENCE [LARGE SCALE GENOMIC DNA]</scope>
    <source>
        <strain evidence="4 6">R1-1</strain>
    </source>
</reference>
<evidence type="ECO:0000313" key="7">
    <source>
        <dbReference type="Proteomes" id="UP000266634"/>
    </source>
</evidence>
<dbReference type="RefSeq" id="WP_045526020.1">
    <property type="nucleotide sequence ID" value="NZ_CP011043.1"/>
</dbReference>
<evidence type="ECO:0000313" key="4">
    <source>
        <dbReference type="EMBL" id="AJW77780.1"/>
    </source>
</evidence>
<evidence type="ECO:0000313" key="6">
    <source>
        <dbReference type="Proteomes" id="UP000032604"/>
    </source>
</evidence>
<dbReference type="EMBL" id="CP011043">
    <property type="protein sequence ID" value="AJW77780.1"/>
    <property type="molecule type" value="Genomic_DNA"/>
</dbReference>
<dbReference type="InterPro" id="IPR000253">
    <property type="entry name" value="FHA_dom"/>
</dbReference>
<dbReference type="InterPro" id="IPR022128">
    <property type="entry name" value="FhaA_N"/>
</dbReference>
<dbReference type="HOGENOM" id="CLU_047963_1_1_11"/>
<organism evidence="4 6">
    <name type="scientific">Clavibacter michiganensis subsp. insidiosus</name>
    <dbReference type="NCBI Taxonomy" id="33014"/>
    <lineage>
        <taxon>Bacteria</taxon>
        <taxon>Bacillati</taxon>
        <taxon>Actinomycetota</taxon>
        <taxon>Actinomycetes</taxon>
        <taxon>Micrococcales</taxon>
        <taxon>Microbacteriaceae</taxon>
        <taxon>Clavibacter</taxon>
    </lineage>
</organism>
<evidence type="ECO:0000256" key="1">
    <source>
        <dbReference type="ARBA" id="ARBA00022553"/>
    </source>
</evidence>
<protein>
    <submittedName>
        <fullName evidence="5">DUF2662 domain-containing protein</fullName>
    </submittedName>
    <submittedName>
        <fullName evidence="4">Phosphopeptide-binding protein</fullName>
    </submittedName>
</protein>
<dbReference type="PANTHER" id="PTHR23308">
    <property type="entry name" value="NUCLEAR INHIBITOR OF PROTEIN PHOSPHATASE-1"/>
    <property type="match status" value="1"/>
</dbReference>
<dbReference type="KEGG" id="cmh:VO01_00120"/>
<dbReference type="Gene3D" id="2.60.200.20">
    <property type="match status" value="1"/>
</dbReference>
<dbReference type="Pfam" id="PF00498">
    <property type="entry name" value="FHA"/>
    <property type="match status" value="1"/>
</dbReference>
<evidence type="ECO:0000256" key="2">
    <source>
        <dbReference type="SAM" id="MobiDB-lite"/>
    </source>
</evidence>
<dbReference type="InterPro" id="IPR042287">
    <property type="entry name" value="FhaA_N_sf"/>
</dbReference>
<keyword evidence="1" id="KW-0597">Phosphoprotein</keyword>
<dbReference type="Pfam" id="PF12401">
    <property type="entry name" value="FhaA_N"/>
    <property type="match status" value="1"/>
</dbReference>
<sequence>MGILDNFEKGLERAVNGAFVKTFKSGLQPVEIAAQLRRELDTHAAVVDRDLILVPNSFTLRVSRPDAERMASIGTALTDQLRQAVEKHASSQGYQFAGVVQVGFREDDSIPEGVLEIDSRTAEGSVTWMPVVDVAGTRHPLPVGRTVIGRGSDADITVDDPGTSRRHVEIAWDGSRAQVRDLGSTNGSELNGAPVTKAPLPPESVVRIGRTTITFRVVPQATEERGGRDARGRGHDDGFWGAS</sequence>
<proteinExistence type="predicted"/>
<dbReference type="CDD" id="cd00060">
    <property type="entry name" value="FHA"/>
    <property type="match status" value="1"/>
</dbReference>
<dbReference type="PROSITE" id="PS50006">
    <property type="entry name" value="FHA_DOMAIN"/>
    <property type="match status" value="1"/>
</dbReference>
<dbReference type="InterPro" id="IPR050923">
    <property type="entry name" value="Cell_Proc_Reg/RNA_Proc"/>
</dbReference>
<evidence type="ECO:0000259" key="3">
    <source>
        <dbReference type="PROSITE" id="PS50006"/>
    </source>
</evidence>
<dbReference type="Proteomes" id="UP000032604">
    <property type="component" value="Chromosome"/>
</dbReference>
<dbReference type="InterPro" id="IPR008984">
    <property type="entry name" value="SMAD_FHA_dom_sf"/>
</dbReference>
<dbReference type="EMBL" id="QWEA01000001">
    <property type="protein sequence ID" value="RIJ45148.1"/>
    <property type="molecule type" value="Genomic_DNA"/>
</dbReference>
<dbReference type="SUPFAM" id="SSF49879">
    <property type="entry name" value="SMAD/FHA domain"/>
    <property type="match status" value="1"/>
</dbReference>
<feature type="domain" description="FHA" evidence="3">
    <location>
        <begin position="146"/>
        <end position="195"/>
    </location>
</feature>